<sequence length="51" mass="6194">MRFPVLRTSRFYWPEKPGGFNSKMDLFISEIFFEMDKSSSQKIQRRNFKAN</sequence>
<dbReference type="Proteomes" id="UP000001340">
    <property type="component" value="Unassembled WGS sequence"/>
</dbReference>
<evidence type="ECO:0000313" key="1">
    <source>
        <dbReference type="EMBL" id="EKR56272.1"/>
    </source>
</evidence>
<protein>
    <submittedName>
        <fullName evidence="1">Uncharacterized protein</fullName>
    </submittedName>
</protein>
<name>A0A0E2D9Y7_LEPIR</name>
<dbReference type="AlphaFoldDB" id="A0A0E2D9Y7"/>
<evidence type="ECO:0000313" key="2">
    <source>
        <dbReference type="Proteomes" id="UP000001340"/>
    </source>
</evidence>
<proteinExistence type="predicted"/>
<gene>
    <name evidence="1" type="ORF">LEP1GSC105_3304</name>
</gene>
<reference evidence="1 2" key="1">
    <citation type="submission" date="2012-10" db="EMBL/GenBank/DDBJ databases">
        <authorList>
            <person name="Harkins D.M."/>
            <person name="Durkin A.S."/>
            <person name="Brinkac L.M."/>
            <person name="Haft D.H."/>
            <person name="Selengut J.D."/>
            <person name="Sanka R."/>
            <person name="DePew J."/>
            <person name="Purushe J."/>
            <person name="Chanthongthip A."/>
            <person name="Lattana O."/>
            <person name="Phetsouvanh R."/>
            <person name="Newton P.N."/>
            <person name="Vinetz J.M."/>
            <person name="Sutton G.G."/>
            <person name="Nierman W.C."/>
            <person name="Fouts D.E."/>
        </authorList>
    </citation>
    <scope>NUCLEOTIDE SEQUENCE [LARGE SCALE GENOMIC DNA]</scope>
    <source>
        <strain evidence="1 2">UI 12758</strain>
    </source>
</reference>
<comment type="caution">
    <text evidence="1">The sequence shown here is derived from an EMBL/GenBank/DDBJ whole genome shotgun (WGS) entry which is preliminary data.</text>
</comment>
<dbReference type="EMBL" id="AHNR02000016">
    <property type="protein sequence ID" value="EKR56272.1"/>
    <property type="molecule type" value="Genomic_DNA"/>
</dbReference>
<accession>A0A0E2D9Y7</accession>
<organism evidence="1 2">
    <name type="scientific">Leptospira interrogans str. UI 12758</name>
    <dbReference type="NCBI Taxonomy" id="1049938"/>
    <lineage>
        <taxon>Bacteria</taxon>
        <taxon>Pseudomonadati</taxon>
        <taxon>Spirochaetota</taxon>
        <taxon>Spirochaetia</taxon>
        <taxon>Leptospirales</taxon>
        <taxon>Leptospiraceae</taxon>
        <taxon>Leptospira</taxon>
    </lineage>
</organism>